<dbReference type="EMBL" id="HBEA01007498">
    <property type="protein sequence ID" value="CAD8256251.1"/>
    <property type="molecule type" value="Transcribed_RNA"/>
</dbReference>
<evidence type="ECO:0008006" key="4">
    <source>
        <dbReference type="Google" id="ProtNLM"/>
    </source>
</evidence>
<evidence type="ECO:0000313" key="3">
    <source>
        <dbReference type="EMBL" id="CAD8256251.1"/>
    </source>
</evidence>
<accession>A0A7R9U7D3</accession>
<sequence length="792" mass="90342">MPQFHFLSSSRVWRSIVVLFLSLWMGATLLAVGRLTSEETQAVDLTIEGGAVPVESSLDAEGLKSTPTPTPTPTSTPTLDAGHDEVKMPDLQGASVDAEIRYLDVFQTNKTEFNDRQIRLQQAYEEEHGRMALYELRRRYEFRHHDLLAWRSRDFSLSAEELQELREKKVLFKKWEEATFAGVYETLYTNDMPVFVTSDSMLYAFHRFYDEWLEHVEESSLIKKLTDMCDGLLTQLRKIQETPANAQLLQDLEVFFAVPVAILNEQESPADVSFISRGGTKEEETPKELPKLRYGGDELLKKTVAAVLAARDDIQMVINGVVIRLNGSTLKPRGHYTNTRALKLYFAAFTWLAAFLVPFKREIRRADFVREAQLAAALAKLAKTCTSEVNSFLAFVKQIVGEPDNYTLESFLPLIDDVVPDEGAVDWILAHGEELATRLEGRLTKVATLRTIGDWIDEEGAKRFAQSTFSIIGRGNAIDNVLIQQMVDDNLKVDGGGFPFPLRKLPRIVDLVYTLFDNPSVQDKLEEEMKELGYTYWQHLERLVGVARDHQYPQTLYNHELQMLRALSADRKGQSPFNSEAWLRKQAQAQIAHYAELRHDNVLYLAEAFGDMTACSYIDLMIEPVPTFWAEFSNLVGSMIDIAGETPILLQFKEVIQMFQSFLRQSETGQVDAELMQRLKAITRKHFHGSGPPTYDGWYARLFNRPEDAYEYRPEVSSFFTAPPDNRGRGKICHLGTGEAQLMYILVGDGMGREKVMLGPVYTAYEVVTEYEDRMNDQEWAARLNRYEPLQF</sequence>
<keyword evidence="2" id="KW-0472">Membrane</keyword>
<gene>
    <name evidence="3" type="ORF">PPYR1160_LOCUS5743</name>
</gene>
<proteinExistence type="predicted"/>
<protein>
    <recommendedName>
        <fullName evidence="4">DUF3160 domain-containing protein</fullName>
    </recommendedName>
</protein>
<keyword evidence="2" id="KW-1133">Transmembrane helix</keyword>
<feature type="transmembrane region" description="Helical" evidence="2">
    <location>
        <begin position="12"/>
        <end position="32"/>
    </location>
</feature>
<dbReference type="InterPro" id="IPR022601">
    <property type="entry name" value="DUF3160"/>
</dbReference>
<dbReference type="Pfam" id="PF11369">
    <property type="entry name" value="DUF3160"/>
    <property type="match status" value="1"/>
</dbReference>
<name>A0A7R9U7D3_9STRA</name>
<feature type="region of interest" description="Disordered" evidence="1">
    <location>
        <begin position="58"/>
        <end position="83"/>
    </location>
</feature>
<dbReference type="SMART" id="SM01325">
    <property type="entry name" value="DUF3160"/>
    <property type="match status" value="1"/>
</dbReference>
<dbReference type="AlphaFoldDB" id="A0A7R9U7D3"/>
<reference evidence="3" key="1">
    <citation type="submission" date="2021-01" db="EMBL/GenBank/DDBJ databases">
        <authorList>
            <person name="Corre E."/>
            <person name="Pelletier E."/>
            <person name="Niang G."/>
            <person name="Scheremetjew M."/>
            <person name="Finn R."/>
            <person name="Kale V."/>
            <person name="Holt S."/>
            <person name="Cochrane G."/>
            <person name="Meng A."/>
            <person name="Brown T."/>
            <person name="Cohen L."/>
        </authorList>
    </citation>
    <scope>NUCLEOTIDE SEQUENCE</scope>
    <source>
        <strain evidence="3">CCMP2078</strain>
    </source>
</reference>
<keyword evidence="2" id="KW-0812">Transmembrane</keyword>
<evidence type="ECO:0000256" key="1">
    <source>
        <dbReference type="SAM" id="MobiDB-lite"/>
    </source>
</evidence>
<evidence type="ECO:0000256" key="2">
    <source>
        <dbReference type="SAM" id="Phobius"/>
    </source>
</evidence>
<organism evidence="3">
    <name type="scientific">Pinguiococcus pyrenoidosus</name>
    <dbReference type="NCBI Taxonomy" id="172671"/>
    <lineage>
        <taxon>Eukaryota</taxon>
        <taxon>Sar</taxon>
        <taxon>Stramenopiles</taxon>
        <taxon>Ochrophyta</taxon>
        <taxon>Pinguiophyceae</taxon>
        <taxon>Pinguiochrysidales</taxon>
        <taxon>Pinguiochrysidaceae</taxon>
        <taxon>Pinguiococcus</taxon>
    </lineage>
</organism>